<sequence length="124" mass="13636">MTWKITEIISKALTASRRPVTSNPLCECEEHSILSQISQSPTDISSSCFQSSVAKDAIVNASKQVIKNSPLCKTVFSSILFFFVNFLPVFGPMLMGTLAPVECASEKNSDSLTTTYSFQKHHVK</sequence>
<proteinExistence type="predicted"/>
<evidence type="ECO:0000313" key="2">
    <source>
        <dbReference type="EMBL" id="CAK8693057.1"/>
    </source>
</evidence>
<keyword evidence="1" id="KW-0472">Membrane</keyword>
<protein>
    <submittedName>
        <fullName evidence="2">Uncharacterized protein</fullName>
    </submittedName>
</protein>
<gene>
    <name evidence="2" type="ORF">CVLEPA_LOCUS26386</name>
</gene>
<dbReference type="Proteomes" id="UP001642483">
    <property type="component" value="Unassembled WGS sequence"/>
</dbReference>
<keyword evidence="1" id="KW-0812">Transmembrane</keyword>
<comment type="caution">
    <text evidence="2">The sequence shown here is derived from an EMBL/GenBank/DDBJ whole genome shotgun (WGS) entry which is preliminary data.</text>
</comment>
<evidence type="ECO:0000256" key="1">
    <source>
        <dbReference type="SAM" id="Phobius"/>
    </source>
</evidence>
<evidence type="ECO:0000313" key="3">
    <source>
        <dbReference type="Proteomes" id="UP001642483"/>
    </source>
</evidence>
<feature type="transmembrane region" description="Helical" evidence="1">
    <location>
        <begin position="71"/>
        <end position="90"/>
    </location>
</feature>
<keyword evidence="3" id="KW-1185">Reference proteome</keyword>
<dbReference type="EMBL" id="CAWYQH010000130">
    <property type="protein sequence ID" value="CAK8693057.1"/>
    <property type="molecule type" value="Genomic_DNA"/>
</dbReference>
<keyword evidence="1" id="KW-1133">Transmembrane helix</keyword>
<name>A0ABP0GN27_CLALP</name>
<organism evidence="2 3">
    <name type="scientific">Clavelina lepadiformis</name>
    <name type="common">Light-bulb sea squirt</name>
    <name type="synonym">Ascidia lepadiformis</name>
    <dbReference type="NCBI Taxonomy" id="159417"/>
    <lineage>
        <taxon>Eukaryota</taxon>
        <taxon>Metazoa</taxon>
        <taxon>Chordata</taxon>
        <taxon>Tunicata</taxon>
        <taxon>Ascidiacea</taxon>
        <taxon>Aplousobranchia</taxon>
        <taxon>Clavelinidae</taxon>
        <taxon>Clavelina</taxon>
    </lineage>
</organism>
<reference evidence="2 3" key="1">
    <citation type="submission" date="2024-02" db="EMBL/GenBank/DDBJ databases">
        <authorList>
            <person name="Daric V."/>
            <person name="Darras S."/>
        </authorList>
    </citation>
    <scope>NUCLEOTIDE SEQUENCE [LARGE SCALE GENOMIC DNA]</scope>
</reference>
<accession>A0ABP0GN27</accession>